<accession>A0ABQ2DFW2</accession>
<sequence length="114" mass="13202">MLPAEIQNWKNEVHGVHLELLEALEAFGVQFSWKQIEKTLVWFELRSIYAGRVYEHVPYESDRHLTETAEWLILKTAQTLQHQGFVSPIELSSVPLSDEWVAVWSDVIEDPGLT</sequence>
<dbReference type="EMBL" id="BMOD01000029">
    <property type="protein sequence ID" value="GGJ54343.1"/>
    <property type="molecule type" value="Genomic_DNA"/>
</dbReference>
<evidence type="ECO:0000313" key="2">
    <source>
        <dbReference type="Proteomes" id="UP000632222"/>
    </source>
</evidence>
<comment type="caution">
    <text evidence="1">The sequence shown here is derived from an EMBL/GenBank/DDBJ whole genome shotgun (WGS) entry which is preliminary data.</text>
</comment>
<organism evidence="1 2">
    <name type="scientific">Deinococcus roseus</name>
    <dbReference type="NCBI Taxonomy" id="392414"/>
    <lineage>
        <taxon>Bacteria</taxon>
        <taxon>Thermotogati</taxon>
        <taxon>Deinococcota</taxon>
        <taxon>Deinococci</taxon>
        <taxon>Deinococcales</taxon>
        <taxon>Deinococcaceae</taxon>
        <taxon>Deinococcus</taxon>
    </lineage>
</organism>
<reference evidence="2" key="1">
    <citation type="journal article" date="2019" name="Int. J. Syst. Evol. Microbiol.">
        <title>The Global Catalogue of Microorganisms (GCM) 10K type strain sequencing project: providing services to taxonomists for standard genome sequencing and annotation.</title>
        <authorList>
            <consortium name="The Broad Institute Genomics Platform"/>
            <consortium name="The Broad Institute Genome Sequencing Center for Infectious Disease"/>
            <person name="Wu L."/>
            <person name="Ma J."/>
        </authorList>
    </citation>
    <scope>NUCLEOTIDE SEQUENCE [LARGE SCALE GENOMIC DNA]</scope>
    <source>
        <strain evidence="2">JCM 14370</strain>
    </source>
</reference>
<proteinExistence type="predicted"/>
<name>A0ABQ2DFW2_9DEIO</name>
<keyword evidence="2" id="KW-1185">Reference proteome</keyword>
<gene>
    <name evidence="1" type="ORF">GCM10008938_45550</name>
</gene>
<evidence type="ECO:0000313" key="1">
    <source>
        <dbReference type="EMBL" id="GGJ54343.1"/>
    </source>
</evidence>
<dbReference type="Proteomes" id="UP000632222">
    <property type="component" value="Unassembled WGS sequence"/>
</dbReference>
<protein>
    <submittedName>
        <fullName evidence="1">Uncharacterized protein</fullName>
    </submittedName>
</protein>
<dbReference type="RefSeq" id="WP_189007527.1">
    <property type="nucleotide sequence ID" value="NZ_BMOD01000029.1"/>
</dbReference>